<dbReference type="EMBL" id="QQBB01000001">
    <property type="protein sequence ID" value="RDI62292.1"/>
    <property type="molecule type" value="Genomic_DNA"/>
</dbReference>
<keyword evidence="4" id="KW-1185">Reference proteome</keyword>
<evidence type="ECO:0000313" key="4">
    <source>
        <dbReference type="Proteomes" id="UP000254925"/>
    </source>
</evidence>
<dbReference type="OrthoDB" id="8452157at2"/>
<feature type="region of interest" description="Disordered" evidence="1">
    <location>
        <begin position="1"/>
        <end position="23"/>
    </location>
</feature>
<gene>
    <name evidence="3" type="ORF">DES45_101560</name>
</gene>
<evidence type="ECO:0000313" key="3">
    <source>
        <dbReference type="EMBL" id="RDI62292.1"/>
    </source>
</evidence>
<accession>A0A370HUV7</accession>
<reference evidence="3 4" key="1">
    <citation type="submission" date="2018-07" db="EMBL/GenBank/DDBJ databases">
        <title>Genomic Encyclopedia of Type Strains, Phase IV (KMG-IV): sequencing the most valuable type-strain genomes for metagenomic binning, comparative biology and taxonomic classification.</title>
        <authorList>
            <person name="Goeker M."/>
        </authorList>
    </citation>
    <scope>NUCLEOTIDE SEQUENCE [LARGE SCALE GENOMIC DNA]</scope>
    <source>
        <strain evidence="3 4">DSM 14364</strain>
    </source>
</reference>
<name>A0A370HUV7_9HYPH</name>
<dbReference type="Proteomes" id="UP000254925">
    <property type="component" value="Unassembled WGS sequence"/>
</dbReference>
<dbReference type="RefSeq" id="WP_114768423.1">
    <property type="nucleotide sequence ID" value="NZ_QQBB01000001.1"/>
</dbReference>
<dbReference type="AlphaFoldDB" id="A0A370HUV7"/>
<proteinExistence type="predicted"/>
<sequence length="262" mass="28036">MPKAITQDWDEEDAFDGEDERPSRRARRPLPWLRMILFSSLCIAALVYFAKQDAGQAPSGQPKGVPSAVLVAPPPLWRPLPSAPALYGIEGRVAPVGIEAREHMSGGREDTLTFGSFGDIGYGRISLVQGFTEPARSFFVDIVRRAAEAGLSVTRDTPGRPVPTKFGPMEAGAVTLAGASEQTCQAFRFADPGASFAFQGWLCGSEAQPVEPGHIACLVDRITLRATDNPSVKAIFAKAEGQRLPACGTDERTSSIRGPGRP</sequence>
<keyword evidence="2" id="KW-1133">Transmembrane helix</keyword>
<evidence type="ECO:0000256" key="1">
    <source>
        <dbReference type="SAM" id="MobiDB-lite"/>
    </source>
</evidence>
<comment type="caution">
    <text evidence="3">The sequence shown here is derived from an EMBL/GenBank/DDBJ whole genome shotgun (WGS) entry which is preliminary data.</text>
</comment>
<feature type="transmembrane region" description="Helical" evidence="2">
    <location>
        <begin position="31"/>
        <end position="50"/>
    </location>
</feature>
<protein>
    <submittedName>
        <fullName evidence="3">Uncharacterized protein</fullName>
    </submittedName>
</protein>
<evidence type="ECO:0000256" key="2">
    <source>
        <dbReference type="SAM" id="Phobius"/>
    </source>
</evidence>
<keyword evidence="2" id="KW-0812">Transmembrane</keyword>
<feature type="compositionally biased region" description="Acidic residues" evidence="1">
    <location>
        <begin position="8"/>
        <end position="19"/>
    </location>
</feature>
<organism evidence="3 4">
    <name type="scientific">Microvirga subterranea</name>
    <dbReference type="NCBI Taxonomy" id="186651"/>
    <lineage>
        <taxon>Bacteria</taxon>
        <taxon>Pseudomonadati</taxon>
        <taxon>Pseudomonadota</taxon>
        <taxon>Alphaproteobacteria</taxon>
        <taxon>Hyphomicrobiales</taxon>
        <taxon>Methylobacteriaceae</taxon>
        <taxon>Microvirga</taxon>
    </lineage>
</organism>
<keyword evidence="2" id="KW-0472">Membrane</keyword>